<organism evidence="1 2">
    <name type="scientific">Heliorestis convoluta</name>
    <dbReference type="NCBI Taxonomy" id="356322"/>
    <lineage>
        <taxon>Bacteria</taxon>
        <taxon>Bacillati</taxon>
        <taxon>Bacillota</taxon>
        <taxon>Clostridia</taxon>
        <taxon>Eubacteriales</taxon>
        <taxon>Heliobacteriaceae</taxon>
        <taxon>Heliorestis</taxon>
    </lineage>
</organism>
<sequence length="39" mass="4476">MHITVPEHRYFGGERATSLEKMSHLFGDCEPQNTKLLTT</sequence>
<gene>
    <name evidence="1" type="ORF">FTV88_1955</name>
</gene>
<reference evidence="2" key="1">
    <citation type="submission" date="2019-11" db="EMBL/GenBank/DDBJ databases">
        <title>Genome sequence of Heliorestis convoluta strain HH, an alkaliphilic and minimalistic phototrophic bacterium from a soda lake in Egypt.</title>
        <authorList>
            <person name="Dewey E.D."/>
            <person name="Stokes L.M."/>
            <person name="Burchell B.M."/>
            <person name="Shaffer K.N."/>
            <person name="Huntington A.M."/>
            <person name="Baker J.M."/>
            <person name="Nadendla S."/>
            <person name="Giglio M.G."/>
            <person name="Touchman J.W."/>
            <person name="Blankenship R.E."/>
            <person name="Madigan M.T."/>
            <person name="Sattley W.M."/>
        </authorList>
    </citation>
    <scope>NUCLEOTIDE SEQUENCE [LARGE SCALE GENOMIC DNA]</scope>
    <source>
        <strain evidence="2">HH</strain>
    </source>
</reference>
<dbReference type="KEGG" id="hcv:FTV88_1955"/>
<evidence type="ECO:0000313" key="2">
    <source>
        <dbReference type="Proteomes" id="UP000366051"/>
    </source>
</evidence>
<dbReference type="Proteomes" id="UP000366051">
    <property type="component" value="Chromosome"/>
</dbReference>
<dbReference type="EMBL" id="CP045875">
    <property type="protein sequence ID" value="QGG48053.1"/>
    <property type="molecule type" value="Genomic_DNA"/>
</dbReference>
<evidence type="ECO:0000313" key="1">
    <source>
        <dbReference type="EMBL" id="QGG48053.1"/>
    </source>
</evidence>
<accession>A0A5Q2N2F6</accession>
<proteinExistence type="predicted"/>
<name>A0A5Q2N2F6_9FIRM</name>
<dbReference type="AlphaFoldDB" id="A0A5Q2N2F6"/>
<protein>
    <submittedName>
        <fullName evidence="1">Uncharacterized protein</fullName>
    </submittedName>
</protein>
<keyword evidence="2" id="KW-1185">Reference proteome</keyword>